<feature type="chain" id="PRO_5028085666" evidence="1">
    <location>
        <begin position="20"/>
        <end position="330"/>
    </location>
</feature>
<dbReference type="InterPro" id="IPR043426">
    <property type="entry name" value="MltB-like"/>
</dbReference>
<dbReference type="SUPFAM" id="SSF53955">
    <property type="entry name" value="Lysozyme-like"/>
    <property type="match status" value="1"/>
</dbReference>
<dbReference type="PANTHER" id="PTHR30163">
    <property type="entry name" value="MEMBRANE-BOUND LYTIC MUREIN TRANSGLYCOSYLASE B"/>
    <property type="match status" value="1"/>
</dbReference>
<keyword evidence="3" id="KW-0378">Hydrolase</keyword>
<dbReference type="Pfam" id="PF13406">
    <property type="entry name" value="SLT_2"/>
    <property type="match status" value="1"/>
</dbReference>
<protein>
    <submittedName>
        <fullName evidence="3">Membrane-bound lytic murein transglycosylase B (EC)</fullName>
        <ecNumber evidence="3">3.2.1.-</ecNumber>
    </submittedName>
</protein>
<dbReference type="EC" id="3.2.1.-" evidence="3"/>
<dbReference type="AlphaFoldDB" id="A0A6S6SCT3"/>
<dbReference type="Gene3D" id="1.10.530.10">
    <property type="match status" value="1"/>
</dbReference>
<feature type="signal peptide" evidence="1">
    <location>
        <begin position="1"/>
        <end position="19"/>
    </location>
</feature>
<dbReference type="Gene3D" id="1.10.8.350">
    <property type="entry name" value="Bacterial muramidase"/>
    <property type="match status" value="1"/>
</dbReference>
<organism evidence="3">
    <name type="scientific">uncultured Sulfurovum sp</name>
    <dbReference type="NCBI Taxonomy" id="269237"/>
    <lineage>
        <taxon>Bacteria</taxon>
        <taxon>Pseudomonadati</taxon>
        <taxon>Campylobacterota</taxon>
        <taxon>Epsilonproteobacteria</taxon>
        <taxon>Campylobacterales</taxon>
        <taxon>Sulfurovaceae</taxon>
        <taxon>Sulfurovum</taxon>
        <taxon>environmental samples</taxon>
    </lineage>
</organism>
<dbReference type="InterPro" id="IPR031304">
    <property type="entry name" value="SLT_2"/>
</dbReference>
<feature type="domain" description="Transglycosylase SLT" evidence="2">
    <location>
        <begin position="33"/>
        <end position="325"/>
    </location>
</feature>
<reference evidence="3" key="1">
    <citation type="submission" date="2020-01" db="EMBL/GenBank/DDBJ databases">
        <authorList>
            <person name="Meier V. D."/>
            <person name="Meier V D."/>
        </authorList>
    </citation>
    <scope>NUCLEOTIDE SEQUENCE</scope>
    <source>
        <strain evidence="3">HLG_WM_MAG_01</strain>
    </source>
</reference>
<evidence type="ECO:0000259" key="2">
    <source>
        <dbReference type="Pfam" id="PF13406"/>
    </source>
</evidence>
<dbReference type="GO" id="GO:0016798">
    <property type="term" value="F:hydrolase activity, acting on glycosyl bonds"/>
    <property type="evidence" value="ECO:0007669"/>
    <property type="project" value="UniProtKB-KW"/>
</dbReference>
<gene>
    <name evidence="3" type="ORF">HELGO_WM11111</name>
</gene>
<evidence type="ECO:0000313" key="3">
    <source>
        <dbReference type="EMBL" id="CAA6800855.1"/>
    </source>
</evidence>
<evidence type="ECO:0000256" key="1">
    <source>
        <dbReference type="SAM" id="SignalP"/>
    </source>
</evidence>
<accession>A0A6S6SCT3</accession>
<sequence>MIKIKILLLITLLSSIVYANDDRPPIAYDFLAKKEVRQFVNMMVKKHNFKRSYITSVLKQAKLDRDTLARYTGKYKVGSTNGSWERYKAHVLDPISLAKAKKFKKAYYKTLKRAEKTYKVDMDYIVGFMGVESKFGEYTGDYSVLDALATLAFHPNRMKKFFKNEFKHLFLLSREKGYKVTKLQGSFAGAMGCVQQVPSVARKHRSDFNGDGVTNPWDLVDCIGSIAKFMHKKGWQKGLPVASATNFKGKRFKAAKTSRKKLKTLKSIKRLGIYPTQTFYGKKAYLLKTRNTTHDDVWVGSKNFRVLVRYNNATTYAMAIHLVAEHVKDR</sequence>
<dbReference type="InterPro" id="IPR023346">
    <property type="entry name" value="Lysozyme-like_dom_sf"/>
</dbReference>
<keyword evidence="1" id="KW-0732">Signal</keyword>
<keyword evidence="3" id="KW-0326">Glycosidase</keyword>
<proteinExistence type="predicted"/>
<dbReference type="GO" id="GO:0008933">
    <property type="term" value="F:peptidoglycan lytic transglycosylase activity"/>
    <property type="evidence" value="ECO:0007669"/>
    <property type="project" value="TreeGrafter"/>
</dbReference>
<dbReference type="EMBL" id="CACVAS010000018">
    <property type="protein sequence ID" value="CAA6800855.1"/>
    <property type="molecule type" value="Genomic_DNA"/>
</dbReference>
<dbReference type="GO" id="GO:0009253">
    <property type="term" value="P:peptidoglycan catabolic process"/>
    <property type="evidence" value="ECO:0007669"/>
    <property type="project" value="TreeGrafter"/>
</dbReference>
<dbReference type="PANTHER" id="PTHR30163:SF9">
    <property type="entry name" value="MEMBRANE-BOUND LYTIC MUREIN TRANSGLYCOSYLASE B"/>
    <property type="match status" value="1"/>
</dbReference>
<name>A0A6S6SCT3_9BACT</name>